<feature type="chain" id="PRO_5041354659" evidence="2">
    <location>
        <begin position="23"/>
        <end position="404"/>
    </location>
</feature>
<feature type="compositionally biased region" description="Low complexity" evidence="1">
    <location>
        <begin position="231"/>
        <end position="246"/>
    </location>
</feature>
<dbReference type="AlphaFoldDB" id="A0AA36CT18"/>
<reference evidence="3" key="1">
    <citation type="submission" date="2023-06" db="EMBL/GenBank/DDBJ databases">
        <authorList>
            <person name="Delattre M."/>
        </authorList>
    </citation>
    <scope>NUCLEOTIDE SEQUENCE</scope>
    <source>
        <strain evidence="3">AF72</strain>
    </source>
</reference>
<keyword evidence="2" id="KW-0732">Signal</keyword>
<gene>
    <name evidence="3" type="ORF">MSPICULIGERA_LOCUS12296</name>
</gene>
<evidence type="ECO:0000256" key="1">
    <source>
        <dbReference type="SAM" id="MobiDB-lite"/>
    </source>
</evidence>
<feature type="region of interest" description="Disordered" evidence="1">
    <location>
        <begin position="76"/>
        <end position="333"/>
    </location>
</feature>
<keyword evidence="4" id="KW-1185">Reference proteome</keyword>
<feature type="compositionally biased region" description="Acidic residues" evidence="1">
    <location>
        <begin position="144"/>
        <end position="217"/>
    </location>
</feature>
<evidence type="ECO:0000256" key="2">
    <source>
        <dbReference type="SAM" id="SignalP"/>
    </source>
</evidence>
<proteinExistence type="predicted"/>
<evidence type="ECO:0000313" key="3">
    <source>
        <dbReference type="EMBL" id="CAJ0573952.1"/>
    </source>
</evidence>
<feature type="compositionally biased region" description="Acidic residues" evidence="1">
    <location>
        <begin position="247"/>
        <end position="259"/>
    </location>
</feature>
<feature type="non-terminal residue" evidence="3">
    <location>
        <position position="404"/>
    </location>
</feature>
<name>A0AA36CT18_9BILA</name>
<comment type="caution">
    <text evidence="3">The sequence shown here is derived from an EMBL/GenBank/DDBJ whole genome shotgun (WGS) entry which is preliminary data.</text>
</comment>
<protein>
    <submittedName>
        <fullName evidence="3">Uncharacterized protein</fullName>
    </submittedName>
</protein>
<evidence type="ECO:0000313" key="4">
    <source>
        <dbReference type="Proteomes" id="UP001177023"/>
    </source>
</evidence>
<feature type="compositionally biased region" description="Acidic residues" evidence="1">
    <location>
        <begin position="267"/>
        <end position="285"/>
    </location>
</feature>
<feature type="compositionally biased region" description="Polar residues" evidence="1">
    <location>
        <begin position="97"/>
        <end position="121"/>
    </location>
</feature>
<dbReference type="EMBL" id="CATQJA010002625">
    <property type="protein sequence ID" value="CAJ0573952.1"/>
    <property type="molecule type" value="Genomic_DNA"/>
</dbReference>
<accession>A0AA36CT18</accession>
<sequence length="404" mass="43857">MRGPFTSALIVSALFGTCSVLALPVTPEPPVAEPEKVPELPGRPAYMFPILDGLAQPHLQINQTVEVAHIVEAANISKSESPRQPDVNLHHHRERQSWSTEESNSGSGSFETRHFSTSSTEEPLPTDRRRSPRSASEDGTTEAPEGDEGTTDGTTDEDEATTDATTDEDEATTDATTDEDEATTDATTDDEEDVTTDAMTDEDDVKTDATTDEDEATTEATSDTTDDGETTTDAVTSSDEATTDATTSDDDDETTDDAEATTVAATAEDEEATTEPAAADEETDAPETLNRRRRNFNLTEIPTDRRRSDSEESATEEPIVFRPCFPEDEDPECGRPMPIKTLNVVIIDKIGSFPPLSTEEANITGAPESKPIEQPAEVERLGNTTTQQPTTTTTGPWWFFWPFN</sequence>
<dbReference type="Proteomes" id="UP001177023">
    <property type="component" value="Unassembled WGS sequence"/>
</dbReference>
<feature type="signal peptide" evidence="2">
    <location>
        <begin position="1"/>
        <end position="22"/>
    </location>
</feature>
<organism evidence="3 4">
    <name type="scientific">Mesorhabditis spiculigera</name>
    <dbReference type="NCBI Taxonomy" id="96644"/>
    <lineage>
        <taxon>Eukaryota</taxon>
        <taxon>Metazoa</taxon>
        <taxon>Ecdysozoa</taxon>
        <taxon>Nematoda</taxon>
        <taxon>Chromadorea</taxon>
        <taxon>Rhabditida</taxon>
        <taxon>Rhabditina</taxon>
        <taxon>Rhabditomorpha</taxon>
        <taxon>Rhabditoidea</taxon>
        <taxon>Rhabditidae</taxon>
        <taxon>Mesorhabditinae</taxon>
        <taxon>Mesorhabditis</taxon>
    </lineage>
</organism>